<keyword evidence="3" id="KW-1185">Reference proteome</keyword>
<gene>
    <name evidence="2" type="ordered locus">Aaci_2545</name>
</gene>
<organism evidence="2 3">
    <name type="scientific">Alicyclobacillus acidocaldarius subsp. acidocaldarius (strain ATCC 27009 / DSM 446 / BCRC 14685 / JCM 5260 / KCTC 1825 / NBRC 15652 / NCIMB 11725 / NRRL B-14509 / 104-IA)</name>
    <name type="common">Bacillus acidocaldarius</name>
    <dbReference type="NCBI Taxonomy" id="521098"/>
    <lineage>
        <taxon>Bacteria</taxon>
        <taxon>Bacillati</taxon>
        <taxon>Bacillota</taxon>
        <taxon>Bacilli</taxon>
        <taxon>Bacillales</taxon>
        <taxon>Alicyclobacillaceae</taxon>
        <taxon>Alicyclobacillus</taxon>
    </lineage>
</organism>
<dbReference type="SUPFAM" id="SSF46785">
    <property type="entry name" value="Winged helix' DNA-binding domain"/>
    <property type="match status" value="1"/>
</dbReference>
<feature type="compositionally biased region" description="Pro residues" evidence="1">
    <location>
        <begin position="23"/>
        <end position="37"/>
    </location>
</feature>
<dbReference type="EMBL" id="CP001727">
    <property type="protein sequence ID" value="ACV59550.1"/>
    <property type="molecule type" value="Genomic_DNA"/>
</dbReference>
<dbReference type="Proteomes" id="UP000001917">
    <property type="component" value="Chromosome"/>
</dbReference>
<feature type="region of interest" description="Disordered" evidence="1">
    <location>
        <begin position="1"/>
        <end position="49"/>
    </location>
</feature>
<evidence type="ECO:0000313" key="2">
    <source>
        <dbReference type="EMBL" id="ACV59550.1"/>
    </source>
</evidence>
<dbReference type="KEGG" id="aac:Aaci_2545"/>
<reference evidence="2 3" key="2">
    <citation type="journal article" date="2010" name="Stand. Genomic Sci.">
        <title>Complete genome sequence of Alicyclobacillus acidocaldarius type strain (104-IA).</title>
        <authorList>
            <person name="Mavromatis K."/>
            <person name="Sikorski J."/>
            <person name="Lapidus A."/>
            <person name="Glavina Del Rio T."/>
            <person name="Copeland A."/>
            <person name="Tice H."/>
            <person name="Cheng J.F."/>
            <person name="Lucas S."/>
            <person name="Chen F."/>
            <person name="Nolan M."/>
            <person name="Bruce D."/>
            <person name="Goodwin L."/>
            <person name="Pitluck S."/>
            <person name="Ivanova N."/>
            <person name="Ovchinnikova G."/>
            <person name="Pati A."/>
            <person name="Chen A."/>
            <person name="Palaniappan K."/>
            <person name="Land M."/>
            <person name="Hauser L."/>
            <person name="Chang Y.J."/>
            <person name="Jeffries C.D."/>
            <person name="Chain P."/>
            <person name="Meincke L."/>
            <person name="Sims D."/>
            <person name="Chertkov O."/>
            <person name="Han C."/>
            <person name="Brettin T."/>
            <person name="Detter J.C."/>
            <person name="Wahrenburg C."/>
            <person name="Rohde M."/>
            <person name="Pukall R."/>
            <person name="Goker M."/>
            <person name="Bristow J."/>
            <person name="Eisen J.A."/>
            <person name="Markowitz V."/>
            <person name="Hugenholtz P."/>
            <person name="Klenk H.P."/>
            <person name="Kyrpides N.C."/>
        </authorList>
    </citation>
    <scope>NUCLEOTIDE SEQUENCE [LARGE SCALE GENOMIC DNA]</scope>
    <source>
        <strain evidence="3">ATCC 27009 / DSM 446 / BCRC 14685 / JCM 5260 / KCTC 1825 / NBRC 15652 / NCIMB 11725 / NRRL B-14509 / 104-IA</strain>
    </source>
</reference>
<dbReference type="RefSeq" id="WP_012811790.1">
    <property type="nucleotide sequence ID" value="NC_013205.1"/>
</dbReference>
<proteinExistence type="predicted"/>
<evidence type="ECO:0000313" key="3">
    <source>
        <dbReference type="Proteomes" id="UP000001917"/>
    </source>
</evidence>
<protein>
    <submittedName>
        <fullName evidence="2">Uncharacterized protein</fullName>
    </submittedName>
</protein>
<reference evidence="3" key="1">
    <citation type="submission" date="2009-09" db="EMBL/GenBank/DDBJ databases">
        <title>The complete chromosome of Alicyclobacillus acidocaldarius subsp. acidocaldarius DSM 446.</title>
        <authorList>
            <consortium name="US DOE Joint Genome Institute (JGI-PGF)"/>
            <person name="Lucas S."/>
            <person name="Copeland A."/>
            <person name="Lapidus A."/>
            <person name="Glavina del Rio T."/>
            <person name="Dalin E."/>
            <person name="Tice H."/>
            <person name="Bruce D."/>
            <person name="Goodwin L."/>
            <person name="Pitluck S."/>
            <person name="Kyrpides N."/>
            <person name="Mavromatis K."/>
            <person name="Ivanova N."/>
            <person name="Ovchinnikova G."/>
            <person name="Chertkov O."/>
            <person name="Sims D."/>
            <person name="Brettin T."/>
            <person name="Detter J.C."/>
            <person name="Han C."/>
            <person name="Larimer F."/>
            <person name="Land M."/>
            <person name="Hauser L."/>
            <person name="Markowitz V."/>
            <person name="Cheng J.-F."/>
            <person name="Hugenholtz P."/>
            <person name="Woyke T."/>
            <person name="Wu D."/>
            <person name="Pukall R."/>
            <person name="Klenk H.-P."/>
            <person name="Eisen J.A."/>
        </authorList>
    </citation>
    <scope>NUCLEOTIDE SEQUENCE [LARGE SCALE GENOMIC DNA]</scope>
    <source>
        <strain evidence="3">ATCC 27009 / DSM 446 / BCRC 14685 / JCM 5260 / KCTC 1825 / NBRC 15652 / NCIMB 11725 / NRRL B-14509 / 104-IA</strain>
    </source>
</reference>
<name>C8WT35_ALIAD</name>
<dbReference type="InterPro" id="IPR036390">
    <property type="entry name" value="WH_DNA-bd_sf"/>
</dbReference>
<accession>C8WT35</accession>
<dbReference type="HOGENOM" id="CLU_777634_0_0_9"/>
<sequence>MAEHELLPDPQDPDSIPSLEGVPLPPPSSPGKEPPTPASRSRRKHAAVSSWRDHHQAYLDAFARYGVLSRDMLAAITGHSPLTIRTALHEMARAGQVEYHRLRGEFLYYPTPEGLALSQYSSVARSKKEAFGLAAHDLVVNTLVCNSIVASFPPKFGFVRWLGPREAREELCQMYGFEETDRSRQLQYTPDAYLEFYAEDDQGRRGNYPVVLEVDLGTETTARVLRKFEAGVRALALRRDGAEHNLLWMFVCPSSRFSRVVDAMHERLLALRNDIPARQFPRVLVSYIPEEAWRLCSVPRRATDLATGESATWTGRPCEAVDLEDFVGVSIARNPITKSRVVRTQIPKLLESLRES</sequence>
<dbReference type="AlphaFoldDB" id="C8WT35"/>
<evidence type="ECO:0000256" key="1">
    <source>
        <dbReference type="SAM" id="MobiDB-lite"/>
    </source>
</evidence>